<name>A0ABY8WVZ1_9BACT</name>
<organism evidence="2 3">
    <name type="scientific">Candidatus Southlakia epibionticum</name>
    <dbReference type="NCBI Taxonomy" id="3043284"/>
    <lineage>
        <taxon>Bacteria</taxon>
        <taxon>Candidatus Saccharimonadota</taxon>
        <taxon>Candidatus Saccharimonadia</taxon>
        <taxon>Candidatus Saccharimonadales</taxon>
        <taxon>Candidatus Saccharimonadaceae</taxon>
        <taxon>Candidatus Southlakia</taxon>
    </lineage>
</organism>
<dbReference type="RefSeq" id="WP_376754205.1">
    <property type="nucleotide sequence ID" value="NZ_CP124550.1"/>
</dbReference>
<proteinExistence type="predicted"/>
<feature type="compositionally biased region" description="Basic and acidic residues" evidence="1">
    <location>
        <begin position="19"/>
        <end position="28"/>
    </location>
</feature>
<feature type="region of interest" description="Disordered" evidence="1">
    <location>
        <begin position="1"/>
        <end position="28"/>
    </location>
</feature>
<keyword evidence="3" id="KW-1185">Reference proteome</keyword>
<sequence>MPRSFESSFNFTPNPEWIPDEHESDKDDVDLRHESEVFLDHERIDNHKDVDDELAQLRDQLSEDTDGIIHLDIPAYQYDFANNPFVGMSPDRIKTYEISRYIDIVFLHRYMYQDIIVCGLQSRKFVSERGRAAFVKKIKEAGGLPYTIDHKKPYDIVGIPFIPFMTFHSTDALFRLYHTIGQRVAERPHVPLDIWLIYDARAYREVPYHEDFRSAYVLRDGYSRRASLLGIAQIN</sequence>
<protein>
    <submittedName>
        <fullName evidence="2">Uncharacterized protein</fullName>
    </submittedName>
</protein>
<evidence type="ECO:0000313" key="2">
    <source>
        <dbReference type="EMBL" id="WIO45834.1"/>
    </source>
</evidence>
<feature type="compositionally biased region" description="Polar residues" evidence="1">
    <location>
        <begin position="1"/>
        <end position="13"/>
    </location>
</feature>
<gene>
    <name evidence="2" type="ORF">SEML1_0204</name>
</gene>
<dbReference type="EMBL" id="CP124550">
    <property type="protein sequence ID" value="WIO45834.1"/>
    <property type="molecule type" value="Genomic_DNA"/>
</dbReference>
<evidence type="ECO:0000256" key="1">
    <source>
        <dbReference type="SAM" id="MobiDB-lite"/>
    </source>
</evidence>
<reference evidence="2 3" key="1">
    <citation type="journal article" date="2023" name="Cell">
        <title>Genetic manipulation of Patescibacteria provides mechanistic insights into microbial dark matter and the epibiotic lifestyle.</title>
        <authorList>
            <person name="Wang Y."/>
            <person name="Gallagher L.A."/>
            <person name="Andrade P.A."/>
            <person name="Liu A."/>
            <person name="Humphreys I.R."/>
            <person name="Turkarslan S."/>
            <person name="Cutler K.J."/>
            <person name="Arrieta-Ortiz M.L."/>
            <person name="Li Y."/>
            <person name="Radey M.C."/>
            <person name="McLean J.S."/>
            <person name="Cong Q."/>
            <person name="Baker D."/>
            <person name="Baliga N.S."/>
            <person name="Peterson S.B."/>
            <person name="Mougous J.D."/>
        </authorList>
    </citation>
    <scope>NUCLEOTIDE SEQUENCE [LARGE SCALE GENOMIC DNA]</scope>
    <source>
        <strain evidence="2 3">ML1</strain>
    </source>
</reference>
<dbReference type="Proteomes" id="UP001177295">
    <property type="component" value="Chromosome"/>
</dbReference>
<evidence type="ECO:0000313" key="3">
    <source>
        <dbReference type="Proteomes" id="UP001177295"/>
    </source>
</evidence>
<accession>A0ABY8WVZ1</accession>